<dbReference type="Pfam" id="PF06189">
    <property type="entry name" value="5-nucleotidase"/>
    <property type="match status" value="1"/>
</dbReference>
<dbReference type="InterPro" id="IPR010394">
    <property type="entry name" value="5-nucleotidase"/>
</dbReference>
<dbReference type="OMA" id="FCGDAVV"/>
<dbReference type="Ensembl" id="ENSSFAT00005048249.1">
    <property type="protein sequence ID" value="ENSSFAP00005046664.1"/>
    <property type="gene ID" value="ENSSFAG00005022739.1"/>
</dbReference>
<evidence type="ECO:0000313" key="2">
    <source>
        <dbReference type="Proteomes" id="UP000472267"/>
    </source>
</evidence>
<proteinExistence type="predicted"/>
<dbReference type="AlphaFoldDB" id="A0A672IZZ4"/>
<dbReference type="GO" id="GO:0008253">
    <property type="term" value="F:5'-nucleotidase activity"/>
    <property type="evidence" value="ECO:0007669"/>
    <property type="project" value="InterPro"/>
</dbReference>
<gene>
    <name evidence="1" type="primary">LOC115391404</name>
</gene>
<dbReference type="Proteomes" id="UP000472267">
    <property type="component" value="Chromosome 7"/>
</dbReference>
<organism evidence="1 2">
    <name type="scientific">Salarias fasciatus</name>
    <name type="common">Jewelled blenny</name>
    <name type="synonym">Blennius fasciatus</name>
    <dbReference type="NCBI Taxonomy" id="181472"/>
    <lineage>
        <taxon>Eukaryota</taxon>
        <taxon>Metazoa</taxon>
        <taxon>Chordata</taxon>
        <taxon>Craniata</taxon>
        <taxon>Vertebrata</taxon>
        <taxon>Euteleostomi</taxon>
        <taxon>Actinopterygii</taxon>
        <taxon>Neopterygii</taxon>
        <taxon>Teleostei</taxon>
        <taxon>Neoteleostei</taxon>
        <taxon>Acanthomorphata</taxon>
        <taxon>Ovalentaria</taxon>
        <taxon>Blenniimorphae</taxon>
        <taxon>Blenniiformes</taxon>
        <taxon>Blennioidei</taxon>
        <taxon>Blenniidae</taxon>
        <taxon>Salariinae</taxon>
        <taxon>Salarias</taxon>
    </lineage>
</organism>
<dbReference type="RefSeq" id="XP_029951506.1">
    <property type="nucleotide sequence ID" value="XM_030095646.1"/>
</dbReference>
<dbReference type="GO" id="GO:0005829">
    <property type="term" value="C:cytosol"/>
    <property type="evidence" value="ECO:0007669"/>
    <property type="project" value="TreeGrafter"/>
</dbReference>
<dbReference type="GO" id="GO:0009117">
    <property type="term" value="P:nucleotide metabolic process"/>
    <property type="evidence" value="ECO:0007669"/>
    <property type="project" value="InterPro"/>
</dbReference>
<reference evidence="1" key="2">
    <citation type="submission" date="2025-08" db="UniProtKB">
        <authorList>
            <consortium name="Ensembl"/>
        </authorList>
    </citation>
    <scope>IDENTIFICATION</scope>
</reference>
<dbReference type="InParanoid" id="A0A672IZZ4"/>
<dbReference type="OrthoDB" id="9994138at2759"/>
<dbReference type="GO" id="GO:0046085">
    <property type="term" value="P:adenosine metabolic process"/>
    <property type="evidence" value="ECO:0007669"/>
    <property type="project" value="TreeGrafter"/>
</dbReference>
<keyword evidence="2" id="KW-1185">Reference proteome</keyword>
<protein>
    <submittedName>
        <fullName evidence="1">Cytosolic 5'-nucleotidase 1B-like</fullName>
    </submittedName>
</protein>
<dbReference type="PANTHER" id="PTHR31367">
    <property type="entry name" value="CYTOSOLIC 5'-NUCLEOTIDASE 1 FAMILY MEMBER"/>
    <property type="match status" value="1"/>
</dbReference>
<dbReference type="FunCoup" id="A0A672IZZ4">
    <property type="interactions" value="194"/>
</dbReference>
<dbReference type="GeneID" id="115391404"/>
<reference evidence="1" key="3">
    <citation type="submission" date="2025-09" db="UniProtKB">
        <authorList>
            <consortium name="Ensembl"/>
        </authorList>
    </citation>
    <scope>IDENTIFICATION</scope>
</reference>
<sequence>MVSTVQNTDVKQKDAGQALVVALASHAVFEPAAEDRDGVYRPGVAFPLLQALQTVNRQLLQENPEETLLFDMVLISTDSPQQQSQENIRNSTRHHGLEVGRFCFAGQEDFVGSLLEHGVGLFLSTDRSEVSAASQKGVFSALLDENAASAPSEQLRVLLCGDGTVTPSSGQTAPLFLSRLGELRRRFDLLHSPVLIGVLTASGGISCCAAALRALRAYGLEADQAHCLGGAPGGPVLAVLRPHLLLSHALQD</sequence>
<dbReference type="GO" id="GO:0000287">
    <property type="term" value="F:magnesium ion binding"/>
    <property type="evidence" value="ECO:0007669"/>
    <property type="project" value="InterPro"/>
</dbReference>
<dbReference type="GO" id="GO:0000166">
    <property type="term" value="F:nucleotide binding"/>
    <property type="evidence" value="ECO:0007669"/>
    <property type="project" value="InterPro"/>
</dbReference>
<reference evidence="1" key="1">
    <citation type="submission" date="2019-06" db="EMBL/GenBank/DDBJ databases">
        <authorList>
            <consortium name="Wellcome Sanger Institute Data Sharing"/>
        </authorList>
    </citation>
    <scope>NUCLEOTIDE SEQUENCE [LARGE SCALE GENOMIC DNA]</scope>
</reference>
<evidence type="ECO:0000313" key="1">
    <source>
        <dbReference type="Ensembl" id="ENSSFAP00005046664.1"/>
    </source>
</evidence>
<name>A0A672IZZ4_SALFA</name>
<dbReference type="PANTHER" id="PTHR31367:SF3">
    <property type="entry name" value="CYTOSOLIC 5'-NUCLEOTIDASE 1A"/>
    <property type="match status" value="1"/>
</dbReference>
<accession>A0A672IZZ4</accession>